<feature type="signal peptide" evidence="4">
    <location>
        <begin position="1"/>
        <end position="25"/>
    </location>
</feature>
<dbReference type="Proteomes" id="UP001153069">
    <property type="component" value="Unassembled WGS sequence"/>
</dbReference>
<keyword evidence="6" id="KW-1185">Reference proteome</keyword>
<feature type="region of interest" description="Disordered" evidence="3">
    <location>
        <begin position="610"/>
        <end position="639"/>
    </location>
</feature>
<dbReference type="PANTHER" id="PTHR13068">
    <property type="entry name" value="CGI-12 PROTEIN-RELATED"/>
    <property type="match status" value="1"/>
</dbReference>
<dbReference type="AlphaFoldDB" id="A0A9N8DK37"/>
<evidence type="ECO:0000256" key="1">
    <source>
        <dbReference type="ARBA" id="ARBA00007692"/>
    </source>
</evidence>
<feature type="compositionally biased region" description="Basic and acidic residues" evidence="3">
    <location>
        <begin position="630"/>
        <end position="639"/>
    </location>
</feature>
<dbReference type="Pfam" id="PF02536">
    <property type="entry name" value="mTERF"/>
    <property type="match status" value="3"/>
</dbReference>
<gene>
    <name evidence="5" type="ORF">SEMRO_185_G080310.2</name>
</gene>
<dbReference type="GO" id="GO:0003676">
    <property type="term" value="F:nucleic acid binding"/>
    <property type="evidence" value="ECO:0007669"/>
    <property type="project" value="InterPro"/>
</dbReference>
<feature type="chain" id="PRO_5040406794" evidence="4">
    <location>
        <begin position="26"/>
        <end position="654"/>
    </location>
</feature>
<dbReference type="PANTHER" id="PTHR13068:SF151">
    <property type="entry name" value="TRANSCRIPTION TERMINATION FACTOR MTERF9, CHLOROPLASTIC"/>
    <property type="match status" value="1"/>
</dbReference>
<evidence type="ECO:0000313" key="5">
    <source>
        <dbReference type="EMBL" id="CAB9504084.1"/>
    </source>
</evidence>
<reference evidence="5" key="1">
    <citation type="submission" date="2020-06" db="EMBL/GenBank/DDBJ databases">
        <authorList>
            <consortium name="Plant Systems Biology data submission"/>
        </authorList>
    </citation>
    <scope>NUCLEOTIDE SEQUENCE</scope>
    <source>
        <strain evidence="5">D6</strain>
    </source>
</reference>
<dbReference type="InterPro" id="IPR038538">
    <property type="entry name" value="MTERF_sf"/>
</dbReference>
<keyword evidence="4" id="KW-0732">Signal</keyword>
<evidence type="ECO:0000256" key="4">
    <source>
        <dbReference type="SAM" id="SignalP"/>
    </source>
</evidence>
<sequence>MGTLKASCVVLSWLYWGINCPTSRAFLLFPPITSTPTAHTGTGRAHHPPRYTALWAATPRRGAGSKKTSSLATEKTRVKRKDLSDQKDKYFVAKQKESHEDTERILEVLPLFASTTPFYNDTTRTSLDGLMGADDLLNQALSSQVSYFYLQKQLNFSEETMWKITVNAPSALGMTAQTIEAKVECLKSALGLDTLQEIEAIVSRQPTLLHLSVHRNLAPTLQWIQSSLEMSRTELKQLILAEPVLLTLSVQTNLQHKLNFFTDPQKGLGFSIPECRKLLLAEPRLWSSAGVKTGLIPKAKFFLDELELPKDQLRKAIAKNPRILLYSLQDNLAPKLINFFIMTLHMDPATHVAKLVTTYPQFLDYNLERHILPITRFFLTELDISAPEFRSILLKFPRLITYSLSKIKHNVGFLRYQMGFDADGVRRVLYQAPQVLGLDAEQNLTPKVIFLQRAILGYSSCQTESDAQEDPDRAMKMTRKVILGLPTILNLSVEKNLAPKLDYLRTMLASEASVLQQQQQEEDQQTTSIYNPLQQLVQETLLRMPALLGYSLEKRIRPRMQRILDAGLPPSSITIGISMTEANFQKWLEGRRQAKAKRAIVLWNDNNNNASKEEQTLPYNNRPLPMLPAAREDQDHRSGRIVHWTRERRPWRAD</sequence>
<evidence type="ECO:0000256" key="2">
    <source>
        <dbReference type="ARBA" id="ARBA00022946"/>
    </source>
</evidence>
<dbReference type="Gene3D" id="1.25.70.10">
    <property type="entry name" value="Transcription termination factor 3, mitochondrial"/>
    <property type="match status" value="2"/>
</dbReference>
<evidence type="ECO:0000313" key="6">
    <source>
        <dbReference type="Proteomes" id="UP001153069"/>
    </source>
</evidence>
<accession>A0A9N8DK37</accession>
<dbReference type="OrthoDB" id="187447at2759"/>
<dbReference type="InterPro" id="IPR003690">
    <property type="entry name" value="MTERF"/>
</dbReference>
<proteinExistence type="inferred from homology"/>
<comment type="similarity">
    <text evidence="1">Belongs to the mTERF family.</text>
</comment>
<comment type="caution">
    <text evidence="5">The sequence shown here is derived from an EMBL/GenBank/DDBJ whole genome shotgun (WGS) entry which is preliminary data.</text>
</comment>
<keyword evidence="2" id="KW-0809">Transit peptide</keyword>
<organism evidence="5 6">
    <name type="scientific">Seminavis robusta</name>
    <dbReference type="NCBI Taxonomy" id="568900"/>
    <lineage>
        <taxon>Eukaryota</taxon>
        <taxon>Sar</taxon>
        <taxon>Stramenopiles</taxon>
        <taxon>Ochrophyta</taxon>
        <taxon>Bacillariophyta</taxon>
        <taxon>Bacillariophyceae</taxon>
        <taxon>Bacillariophycidae</taxon>
        <taxon>Naviculales</taxon>
        <taxon>Naviculaceae</taxon>
        <taxon>Seminavis</taxon>
    </lineage>
</organism>
<protein>
    <submittedName>
        <fullName evidence="5">Uncharacterized protein</fullName>
    </submittedName>
</protein>
<name>A0A9N8DK37_9STRA</name>
<dbReference type="SMART" id="SM00733">
    <property type="entry name" value="Mterf"/>
    <property type="match status" value="10"/>
</dbReference>
<dbReference type="EMBL" id="CAICTM010000184">
    <property type="protein sequence ID" value="CAB9504084.1"/>
    <property type="molecule type" value="Genomic_DNA"/>
</dbReference>
<evidence type="ECO:0000256" key="3">
    <source>
        <dbReference type="SAM" id="MobiDB-lite"/>
    </source>
</evidence>